<accession>A0A062Y1C6</accession>
<organism evidence="14 15">
    <name type="scientific">Thermoanaerobaculum aquaticum</name>
    <dbReference type="NCBI Taxonomy" id="1312852"/>
    <lineage>
        <taxon>Bacteria</taxon>
        <taxon>Pseudomonadati</taxon>
        <taxon>Acidobacteriota</taxon>
        <taxon>Thermoanaerobaculia</taxon>
        <taxon>Thermoanaerobaculales</taxon>
        <taxon>Thermoanaerobaculaceae</taxon>
        <taxon>Thermoanaerobaculum</taxon>
    </lineage>
</organism>
<comment type="pathway">
    <text evidence="2">Amino-acid biosynthesis; L-isoleucine biosynthesis; L-isoleucine from 2-oxobutanoate: step 4/4.</text>
</comment>
<reference evidence="14 15" key="1">
    <citation type="submission" date="2014-04" db="EMBL/GenBank/DDBJ databases">
        <title>The Genome Sequence of Thermoanaerobaculum aquaticum MP-01, The First Cultivated Group 23 Acidobacterium.</title>
        <authorList>
            <person name="Stamps B.W."/>
            <person name="Losey N.A."/>
            <person name="Lawson P.A."/>
            <person name="Stevenson B.S."/>
        </authorList>
    </citation>
    <scope>NUCLEOTIDE SEQUENCE [LARGE SCALE GENOMIC DNA]</scope>
    <source>
        <strain evidence="14 15">MP-01</strain>
    </source>
</reference>
<protein>
    <recommendedName>
        <fullName evidence="6">branched-chain-amino-acid transaminase</fullName>
        <ecNumber evidence="6">2.6.1.42</ecNumber>
    </recommendedName>
</protein>
<evidence type="ECO:0000256" key="11">
    <source>
        <dbReference type="RuleBase" id="RU004106"/>
    </source>
</evidence>
<comment type="caution">
    <text evidence="14">The sequence shown here is derived from an EMBL/GenBank/DDBJ whole genome shotgun (WGS) entry which is preliminary data.</text>
</comment>
<dbReference type="SUPFAM" id="SSF56752">
    <property type="entry name" value="D-aminoacid aminotransferase-like PLP-dependent enzymes"/>
    <property type="match status" value="1"/>
</dbReference>
<evidence type="ECO:0000256" key="6">
    <source>
        <dbReference type="ARBA" id="ARBA00013053"/>
    </source>
</evidence>
<proteinExistence type="inferred from homology"/>
<dbReference type="InterPro" id="IPR001544">
    <property type="entry name" value="Aminotrans_IV"/>
</dbReference>
<evidence type="ECO:0000256" key="1">
    <source>
        <dbReference type="ARBA" id="ARBA00001933"/>
    </source>
</evidence>
<dbReference type="STRING" id="1312852.EG19_10465"/>
<comment type="similarity">
    <text evidence="5 11">Belongs to the class-IV pyridoxal-phosphate-dependent aminotransferase family.</text>
</comment>
<dbReference type="PROSITE" id="PS00770">
    <property type="entry name" value="AA_TRANSFER_CLASS_4"/>
    <property type="match status" value="1"/>
</dbReference>
<name>A0A062Y1C6_9BACT</name>
<dbReference type="GO" id="GO:0046394">
    <property type="term" value="P:carboxylic acid biosynthetic process"/>
    <property type="evidence" value="ECO:0007669"/>
    <property type="project" value="UniProtKB-ARBA"/>
</dbReference>
<evidence type="ECO:0000256" key="8">
    <source>
        <dbReference type="ARBA" id="ARBA00048212"/>
    </source>
</evidence>
<evidence type="ECO:0000256" key="3">
    <source>
        <dbReference type="ARBA" id="ARBA00004931"/>
    </source>
</evidence>
<evidence type="ECO:0000313" key="14">
    <source>
        <dbReference type="EMBL" id="KDA54580.1"/>
    </source>
</evidence>
<dbReference type="PANTHER" id="PTHR42743">
    <property type="entry name" value="AMINO-ACID AMINOTRANSFERASE"/>
    <property type="match status" value="1"/>
</dbReference>
<dbReference type="InterPro" id="IPR018300">
    <property type="entry name" value="Aminotrans_IV_CS"/>
</dbReference>
<evidence type="ECO:0000313" key="13">
    <source>
        <dbReference type="EMBL" id="HET47768.1"/>
    </source>
</evidence>
<comment type="cofactor">
    <cofactor evidence="1 12">
        <name>pyridoxal 5'-phosphate</name>
        <dbReference type="ChEBI" id="CHEBI:597326"/>
    </cofactor>
</comment>
<evidence type="ECO:0000256" key="2">
    <source>
        <dbReference type="ARBA" id="ARBA00004824"/>
    </source>
</evidence>
<dbReference type="InterPro" id="IPR050571">
    <property type="entry name" value="Class-IV_PLP-Dep_Aminotrnsfr"/>
</dbReference>
<dbReference type="Proteomes" id="UP000027284">
    <property type="component" value="Unassembled WGS sequence"/>
</dbReference>
<dbReference type="EMBL" id="DSMR01000461">
    <property type="protein sequence ID" value="HET47768.1"/>
    <property type="molecule type" value="Genomic_DNA"/>
</dbReference>
<comment type="catalytic activity">
    <reaction evidence="8">
        <text>L-valine + 2-oxoglutarate = 3-methyl-2-oxobutanoate + L-glutamate</text>
        <dbReference type="Rhea" id="RHEA:24813"/>
        <dbReference type="ChEBI" id="CHEBI:11851"/>
        <dbReference type="ChEBI" id="CHEBI:16810"/>
        <dbReference type="ChEBI" id="CHEBI:29985"/>
        <dbReference type="ChEBI" id="CHEBI:57762"/>
        <dbReference type="EC" id="2.6.1.42"/>
    </reaction>
</comment>
<evidence type="ECO:0000256" key="4">
    <source>
        <dbReference type="ARBA" id="ARBA00005072"/>
    </source>
</evidence>
<dbReference type="EC" id="2.6.1.42" evidence="6"/>
<comment type="pathway">
    <text evidence="4">Amino-acid biosynthesis; L-leucine biosynthesis; L-leucine from 3-methyl-2-oxobutanoate: step 4/4.</text>
</comment>
<comment type="pathway">
    <text evidence="3">Amino-acid biosynthesis; L-valine biosynthesis; L-valine from pyruvate: step 4/4.</text>
</comment>
<dbReference type="AlphaFoldDB" id="A0A062Y1C6"/>
<dbReference type="EMBL" id="JMFG01000006">
    <property type="protein sequence ID" value="KDA54580.1"/>
    <property type="molecule type" value="Genomic_DNA"/>
</dbReference>
<dbReference type="Gene3D" id="3.30.470.10">
    <property type="match status" value="1"/>
</dbReference>
<sequence length="266" mass="29057">MSFLLVGRRMWAETRGIARFRPQEVYQGLGLYETVGCQDGQPLLWQAHAARFSRSAQELFASSPELADEGAVRRLLLACGLASGPAALRVVWFYPRRAAVVWATRFSVPRTLRERGAHLTTALLPAHPLTPHKTTSVGPAQVLHRQALAAGFDGVLFYAHERVVRETATANIFAVFDGEVLTPPAPPLALPGVLRGYCMAFLRERGWPVREARFHLDELLACGGAFLTSSLSGVVPVRAINGQPLPFPAELFKVFQGGNLPVPGNR</sequence>
<dbReference type="InterPro" id="IPR043131">
    <property type="entry name" value="BCAT-like_N"/>
</dbReference>
<dbReference type="Pfam" id="PF01063">
    <property type="entry name" value="Aminotran_4"/>
    <property type="match status" value="1"/>
</dbReference>
<evidence type="ECO:0000256" key="5">
    <source>
        <dbReference type="ARBA" id="ARBA00009320"/>
    </source>
</evidence>
<reference evidence="13" key="2">
    <citation type="journal article" date="2020" name="mSystems">
        <title>Genome- and Community-Level Interaction Insights into Carbon Utilization and Element Cycling Functions of Hydrothermarchaeota in Hydrothermal Sediment.</title>
        <authorList>
            <person name="Zhou Z."/>
            <person name="Liu Y."/>
            <person name="Xu W."/>
            <person name="Pan J."/>
            <person name="Luo Z.H."/>
            <person name="Li M."/>
        </authorList>
    </citation>
    <scope>NUCLEOTIDE SEQUENCE [LARGE SCALE GENOMIC DNA]</scope>
    <source>
        <strain evidence="13">SpSt-299</strain>
    </source>
</reference>
<dbReference type="GO" id="GO:0004084">
    <property type="term" value="F:branched-chain-amino-acid transaminase activity"/>
    <property type="evidence" value="ECO:0007669"/>
    <property type="project" value="UniProtKB-EC"/>
</dbReference>
<evidence type="ECO:0000256" key="7">
    <source>
        <dbReference type="ARBA" id="ARBA00022898"/>
    </source>
</evidence>
<keyword evidence="15" id="KW-1185">Reference proteome</keyword>
<evidence type="ECO:0000256" key="9">
    <source>
        <dbReference type="ARBA" id="ARBA00048798"/>
    </source>
</evidence>
<dbReference type="InterPro" id="IPR036038">
    <property type="entry name" value="Aminotransferase-like"/>
</dbReference>
<evidence type="ECO:0000256" key="12">
    <source>
        <dbReference type="RuleBase" id="RU004516"/>
    </source>
</evidence>
<gene>
    <name evidence="14" type="ORF">EG19_10465</name>
    <name evidence="13" type="ORF">ENQ31_06350</name>
</gene>
<comment type="catalytic activity">
    <reaction evidence="10">
        <text>L-leucine + 2-oxoglutarate = 4-methyl-2-oxopentanoate + L-glutamate</text>
        <dbReference type="Rhea" id="RHEA:18321"/>
        <dbReference type="ChEBI" id="CHEBI:16810"/>
        <dbReference type="ChEBI" id="CHEBI:17865"/>
        <dbReference type="ChEBI" id="CHEBI:29985"/>
        <dbReference type="ChEBI" id="CHEBI:57427"/>
        <dbReference type="EC" id="2.6.1.42"/>
    </reaction>
</comment>
<evidence type="ECO:0000256" key="10">
    <source>
        <dbReference type="ARBA" id="ARBA00049229"/>
    </source>
</evidence>
<evidence type="ECO:0000313" key="15">
    <source>
        <dbReference type="Proteomes" id="UP000027284"/>
    </source>
</evidence>
<dbReference type="InterPro" id="IPR043132">
    <property type="entry name" value="BCAT-like_C"/>
</dbReference>
<keyword evidence="7 12" id="KW-0663">Pyridoxal phosphate</keyword>
<comment type="catalytic activity">
    <reaction evidence="9">
        <text>L-isoleucine + 2-oxoglutarate = (S)-3-methyl-2-oxopentanoate + L-glutamate</text>
        <dbReference type="Rhea" id="RHEA:24801"/>
        <dbReference type="ChEBI" id="CHEBI:16810"/>
        <dbReference type="ChEBI" id="CHEBI:29985"/>
        <dbReference type="ChEBI" id="CHEBI:35146"/>
        <dbReference type="ChEBI" id="CHEBI:58045"/>
        <dbReference type="EC" id="2.6.1.42"/>
    </reaction>
</comment>
<dbReference type="PANTHER" id="PTHR42743:SF11">
    <property type="entry name" value="AMINODEOXYCHORISMATE LYASE"/>
    <property type="match status" value="1"/>
</dbReference>
<dbReference type="Gene3D" id="3.20.10.10">
    <property type="entry name" value="D-amino Acid Aminotransferase, subunit A, domain 2"/>
    <property type="match status" value="1"/>
</dbReference>